<reference evidence="2" key="1">
    <citation type="submission" date="2016-10" db="EMBL/GenBank/DDBJ databases">
        <authorList>
            <person name="Varghese N."/>
            <person name="Submissions S."/>
        </authorList>
    </citation>
    <scope>NUCLEOTIDE SEQUENCE [LARGE SCALE GENOMIC DNA]</scope>
    <source>
        <strain evidence="2">DSM 44771</strain>
    </source>
</reference>
<proteinExistence type="predicted"/>
<evidence type="ECO:0000313" key="2">
    <source>
        <dbReference type="Proteomes" id="UP000198852"/>
    </source>
</evidence>
<sequence>MGALAVVLGIGAIRKREQLRAWFDPASAATRWKVLRVLVGAPLYIAAFLIGLDQPAAMVAAVAGTAVTCTAILQEEKVRREETGAPPEIILGDWRRAFSNVNVRDVFRRGDRDA</sequence>
<dbReference type="STRING" id="95161.SAMN05660874_01325"/>
<organism evidence="1 2">
    <name type="scientific">Saccharopolyspora flava</name>
    <dbReference type="NCBI Taxonomy" id="95161"/>
    <lineage>
        <taxon>Bacteria</taxon>
        <taxon>Bacillati</taxon>
        <taxon>Actinomycetota</taxon>
        <taxon>Actinomycetes</taxon>
        <taxon>Pseudonocardiales</taxon>
        <taxon>Pseudonocardiaceae</taxon>
        <taxon>Saccharopolyspora</taxon>
    </lineage>
</organism>
<accession>A0A1I6Q295</accession>
<gene>
    <name evidence="1" type="ORF">SAMN05660874_01325</name>
</gene>
<name>A0A1I6Q295_9PSEU</name>
<protein>
    <submittedName>
        <fullName evidence="1">Uncharacterized protein</fullName>
    </submittedName>
</protein>
<dbReference type="RefSeq" id="WP_093414419.1">
    <property type="nucleotide sequence ID" value="NZ_FOZX01000001.1"/>
</dbReference>
<evidence type="ECO:0000313" key="1">
    <source>
        <dbReference type="EMBL" id="SFS46586.1"/>
    </source>
</evidence>
<dbReference type="EMBL" id="FOZX01000001">
    <property type="protein sequence ID" value="SFS46586.1"/>
    <property type="molecule type" value="Genomic_DNA"/>
</dbReference>
<dbReference type="AlphaFoldDB" id="A0A1I6Q295"/>
<dbReference type="Proteomes" id="UP000198852">
    <property type="component" value="Unassembled WGS sequence"/>
</dbReference>
<keyword evidence="2" id="KW-1185">Reference proteome</keyword>